<comment type="caution">
    <text evidence="2">The sequence shown here is derived from an EMBL/GenBank/DDBJ whole genome shotgun (WGS) entry which is preliminary data.</text>
</comment>
<proteinExistence type="predicted"/>
<keyword evidence="1" id="KW-0472">Membrane</keyword>
<evidence type="ECO:0000256" key="1">
    <source>
        <dbReference type="SAM" id="Phobius"/>
    </source>
</evidence>
<organism evidence="2 3">
    <name type="scientific">Paraherbaspirillum soli</name>
    <dbReference type="NCBI Taxonomy" id="631222"/>
    <lineage>
        <taxon>Bacteria</taxon>
        <taxon>Pseudomonadati</taxon>
        <taxon>Pseudomonadota</taxon>
        <taxon>Betaproteobacteria</taxon>
        <taxon>Burkholderiales</taxon>
        <taxon>Oxalobacteraceae</taxon>
        <taxon>Paraherbaspirillum</taxon>
    </lineage>
</organism>
<dbReference type="PANTHER" id="PTHR34205">
    <property type="entry name" value="TRANSMEMBRANE PROTEIN"/>
    <property type="match status" value="1"/>
</dbReference>
<gene>
    <name evidence="2" type="ORF">ACFPM8_14235</name>
</gene>
<sequence length="105" mass="12128">MPTVLDKKHETFAEFYPTYLSEHSNRHTRQMHFLGSTLALLSLGALLLTGNLYWLLAAVVCGYGFAWIGHFAFEKNRPATFKHPLHSFMGDWVMYWQMLTGQVSF</sequence>
<feature type="transmembrane region" description="Helical" evidence="1">
    <location>
        <begin position="31"/>
        <end position="48"/>
    </location>
</feature>
<evidence type="ECO:0000313" key="3">
    <source>
        <dbReference type="Proteomes" id="UP001596045"/>
    </source>
</evidence>
<dbReference type="Pfam" id="PF06127">
    <property type="entry name" value="Mpo1-like"/>
    <property type="match status" value="1"/>
</dbReference>
<dbReference type="PANTHER" id="PTHR34205:SF2">
    <property type="entry name" value="DUF962 DOMAIN-CONTAINING PROTEIN"/>
    <property type="match status" value="1"/>
</dbReference>
<keyword evidence="1" id="KW-1133">Transmembrane helix</keyword>
<name>A0ABW0MDS3_9BURK</name>
<accession>A0ABW0MDS3</accession>
<dbReference type="EMBL" id="JBHSMT010000026">
    <property type="protein sequence ID" value="MFC5475117.1"/>
    <property type="molecule type" value="Genomic_DNA"/>
</dbReference>
<keyword evidence="3" id="KW-1185">Reference proteome</keyword>
<dbReference type="RefSeq" id="WP_378998222.1">
    <property type="nucleotide sequence ID" value="NZ_JBHSMT010000026.1"/>
</dbReference>
<dbReference type="InterPro" id="IPR009305">
    <property type="entry name" value="Mpo1-like"/>
</dbReference>
<dbReference type="Proteomes" id="UP001596045">
    <property type="component" value="Unassembled WGS sequence"/>
</dbReference>
<evidence type="ECO:0000313" key="2">
    <source>
        <dbReference type="EMBL" id="MFC5475117.1"/>
    </source>
</evidence>
<reference evidence="3" key="1">
    <citation type="journal article" date="2019" name="Int. J. Syst. Evol. Microbiol.">
        <title>The Global Catalogue of Microorganisms (GCM) 10K type strain sequencing project: providing services to taxonomists for standard genome sequencing and annotation.</title>
        <authorList>
            <consortium name="The Broad Institute Genomics Platform"/>
            <consortium name="The Broad Institute Genome Sequencing Center for Infectious Disease"/>
            <person name="Wu L."/>
            <person name="Ma J."/>
        </authorList>
    </citation>
    <scope>NUCLEOTIDE SEQUENCE [LARGE SCALE GENOMIC DNA]</scope>
    <source>
        <strain evidence="3">JCM 17066</strain>
    </source>
</reference>
<protein>
    <submittedName>
        <fullName evidence="2">Mpo1-like protein</fullName>
    </submittedName>
</protein>
<feature type="transmembrane region" description="Helical" evidence="1">
    <location>
        <begin position="54"/>
        <end position="73"/>
    </location>
</feature>
<keyword evidence="1" id="KW-0812">Transmembrane</keyword>